<name>A0A7C4FFV4_9CREN</name>
<comment type="caution">
    <text evidence="3">The sequence shown here is derived from an EMBL/GenBank/DDBJ whole genome shotgun (WGS) entry which is preliminary data.</text>
</comment>
<dbReference type="AlphaFoldDB" id="A0A7C4FFV4"/>
<dbReference type="EMBL" id="DTFF01000002">
    <property type="protein sequence ID" value="HGI86807.1"/>
    <property type="molecule type" value="Genomic_DNA"/>
</dbReference>
<organism evidence="3">
    <name type="scientific">Ignisphaera aggregans</name>
    <dbReference type="NCBI Taxonomy" id="334771"/>
    <lineage>
        <taxon>Archaea</taxon>
        <taxon>Thermoproteota</taxon>
        <taxon>Thermoprotei</taxon>
        <taxon>Desulfurococcales</taxon>
        <taxon>Desulfurococcaceae</taxon>
        <taxon>Ignisphaera</taxon>
    </lineage>
</organism>
<dbReference type="Gene3D" id="3.40.50.300">
    <property type="entry name" value="P-loop containing nucleotide triphosphate hydrolases"/>
    <property type="match status" value="1"/>
</dbReference>
<dbReference type="PANTHER" id="PTHR30486">
    <property type="entry name" value="TWITCHING MOTILITY PROTEIN PILT"/>
    <property type="match status" value="1"/>
</dbReference>
<proteinExistence type="inferred from homology"/>
<dbReference type="InterPro" id="IPR027417">
    <property type="entry name" value="P-loop_NTPase"/>
</dbReference>
<dbReference type="PANTHER" id="PTHR30486:SF6">
    <property type="entry name" value="TYPE IV PILUS RETRACTATION ATPASE PILT"/>
    <property type="match status" value="1"/>
</dbReference>
<dbReference type="InterPro" id="IPR050921">
    <property type="entry name" value="T4SS_GSP_E_ATPase"/>
</dbReference>
<evidence type="ECO:0000256" key="1">
    <source>
        <dbReference type="ARBA" id="ARBA00006611"/>
    </source>
</evidence>
<feature type="domain" description="Bacterial type II secretion system protein E" evidence="2">
    <location>
        <begin position="218"/>
        <end position="376"/>
    </location>
</feature>
<dbReference type="SUPFAM" id="SSF52540">
    <property type="entry name" value="P-loop containing nucleoside triphosphate hydrolases"/>
    <property type="match status" value="1"/>
</dbReference>
<dbReference type="Gene3D" id="3.30.450.380">
    <property type="match status" value="1"/>
</dbReference>
<gene>
    <name evidence="3" type="ORF">ENV14_00175</name>
</gene>
<reference evidence="3" key="1">
    <citation type="journal article" date="2020" name="mSystems">
        <title>Genome- and Community-Level Interaction Insights into Carbon Utilization and Element Cycling Functions of Hydrothermarchaeota in Hydrothermal Sediment.</title>
        <authorList>
            <person name="Zhou Z."/>
            <person name="Liu Y."/>
            <person name="Xu W."/>
            <person name="Pan J."/>
            <person name="Luo Z.H."/>
            <person name="Li M."/>
        </authorList>
    </citation>
    <scope>NUCLEOTIDE SEQUENCE [LARGE SCALE GENOMIC DNA]</scope>
    <source>
        <strain evidence="3">SpSt-732</strain>
    </source>
</reference>
<protein>
    <recommendedName>
        <fullName evidence="2">Bacterial type II secretion system protein E domain-containing protein</fullName>
    </recommendedName>
</protein>
<accession>A0A7C4FFV4</accession>
<dbReference type="GO" id="GO:0016887">
    <property type="term" value="F:ATP hydrolysis activity"/>
    <property type="evidence" value="ECO:0007669"/>
    <property type="project" value="InterPro"/>
</dbReference>
<sequence length="480" mass="55254">MLKKSGDKSTKGGSVKSVVKQLRFIRIENIHDLCLDILRKYNIGLVEVVICVDKQGTSRYLINEPPVNPELQKLYESIMENLYTSYLSLESFEELKKVLETIANELGLGDLMHKYYDIILYYIHRDTKGYGVLDVILRDDGIEDIELSHWDKPITVVHRDFLSYEALVTNVKFQSEEEAKSFIDRLAIRCGKSISIRKPELHATLPEGFRVAATIGEPIGASPTFDIRKLTEIPIDIVTLIKQGIVDYRIAALLWLVNDAKLFYVIIGGSGSGKTTLLNAFLQLSNPNWKTIVVQDVPEIKLPLRPRFIQFYGEDSEELLQRCFTALRYRPDMLIVGEVRGKEIIALVRAVASGSGSATTFHASTPEEYEMAIRGLLSQDLYTMLSLNTALMILASRIRKGYKVERKIWRVYEKVNDEWREIFVPEKDDNILRSYTMRRLSKRLIRDDIEAEYEYRLKVLENMSQGYESVERILKRFYGI</sequence>
<evidence type="ECO:0000313" key="3">
    <source>
        <dbReference type="EMBL" id="HGI86807.1"/>
    </source>
</evidence>
<dbReference type="Pfam" id="PF00437">
    <property type="entry name" value="T2SSE"/>
    <property type="match status" value="1"/>
</dbReference>
<evidence type="ECO:0000259" key="2">
    <source>
        <dbReference type="Pfam" id="PF00437"/>
    </source>
</evidence>
<comment type="similarity">
    <text evidence="1">Belongs to the GSP E family.</text>
</comment>
<dbReference type="InterPro" id="IPR001482">
    <property type="entry name" value="T2SS/T4SS_dom"/>
</dbReference>